<feature type="compositionally biased region" description="Basic and acidic residues" evidence="1">
    <location>
        <begin position="320"/>
        <end position="335"/>
    </location>
</feature>
<reference evidence="2 3" key="1">
    <citation type="journal article" date="2016" name="Mol. Biol. Evol.">
        <title>Comparative Genomics of Early-Diverging Mushroom-Forming Fungi Provides Insights into the Origins of Lignocellulose Decay Capabilities.</title>
        <authorList>
            <person name="Nagy L.G."/>
            <person name="Riley R."/>
            <person name="Tritt A."/>
            <person name="Adam C."/>
            <person name="Daum C."/>
            <person name="Floudas D."/>
            <person name="Sun H."/>
            <person name="Yadav J.S."/>
            <person name="Pangilinan J."/>
            <person name="Larsson K.H."/>
            <person name="Matsuura K."/>
            <person name="Barry K."/>
            <person name="Labutti K."/>
            <person name="Kuo R."/>
            <person name="Ohm R.A."/>
            <person name="Bhattacharya S.S."/>
            <person name="Shirouzu T."/>
            <person name="Yoshinaga Y."/>
            <person name="Martin F.M."/>
            <person name="Grigoriev I.V."/>
            <person name="Hibbett D.S."/>
        </authorList>
    </citation>
    <scope>NUCLEOTIDE SEQUENCE [LARGE SCALE GENOMIC DNA]</scope>
    <source>
        <strain evidence="2 3">TUFC12733</strain>
    </source>
</reference>
<evidence type="ECO:0000313" key="3">
    <source>
        <dbReference type="Proteomes" id="UP000076738"/>
    </source>
</evidence>
<dbReference type="OrthoDB" id="2104739at2759"/>
<dbReference type="AlphaFoldDB" id="A0A167G0W7"/>
<proteinExistence type="predicted"/>
<organism evidence="2 3">
    <name type="scientific">Calocera viscosa (strain TUFC12733)</name>
    <dbReference type="NCBI Taxonomy" id="1330018"/>
    <lineage>
        <taxon>Eukaryota</taxon>
        <taxon>Fungi</taxon>
        <taxon>Dikarya</taxon>
        <taxon>Basidiomycota</taxon>
        <taxon>Agaricomycotina</taxon>
        <taxon>Dacrymycetes</taxon>
        <taxon>Dacrymycetales</taxon>
        <taxon>Dacrymycetaceae</taxon>
        <taxon>Calocera</taxon>
    </lineage>
</organism>
<dbReference type="STRING" id="1330018.A0A167G0W7"/>
<evidence type="ECO:0000313" key="2">
    <source>
        <dbReference type="EMBL" id="KZO90060.1"/>
    </source>
</evidence>
<gene>
    <name evidence="2" type="ORF">CALVIDRAFT_543017</name>
</gene>
<feature type="region of interest" description="Disordered" evidence="1">
    <location>
        <begin position="320"/>
        <end position="342"/>
    </location>
</feature>
<sequence length="359" mass="39719">MMNALHGAYGAPNTPLPEKPLHQWAPDISAAYLLCCREEAAAAQRGSRPDAVLIRILGYLLRFCPPLGLASLVMEINSSAGNHERLVSLGQYWKDAFLGVWKRNHSTPAPASHPTRGSVTITADAVSQLLTAGPIDYTQSKRLALTRHANCCAFSGMYDLKAPEWDAAKHPRRAQLELCHVWPQGLVRFEDRDTVEHDDKLAWNGTCLAVLSWFMGDNTAADVLHHFNGDNVHDLRNVFIATKELHGLFDDMCICLEARAEANMYTLKQVVGGALDHQLIDKILDMNSPYPNIPAVSPEFLALHRACAIVAHLSGAGELLEKEERDREPDNRHELPAGGGTQSREWDLLRHQLGSISVH</sequence>
<name>A0A167G0W7_CALVF</name>
<dbReference type="EMBL" id="KV417353">
    <property type="protein sequence ID" value="KZO90060.1"/>
    <property type="molecule type" value="Genomic_DNA"/>
</dbReference>
<dbReference type="Proteomes" id="UP000076738">
    <property type="component" value="Unassembled WGS sequence"/>
</dbReference>
<keyword evidence="3" id="KW-1185">Reference proteome</keyword>
<protein>
    <submittedName>
        <fullName evidence="2">Uncharacterized protein</fullName>
    </submittedName>
</protein>
<accession>A0A167G0W7</accession>
<evidence type="ECO:0000256" key="1">
    <source>
        <dbReference type="SAM" id="MobiDB-lite"/>
    </source>
</evidence>